<gene>
    <name evidence="1" type="ORF">AYBTSS11_LOCUS13601</name>
</gene>
<dbReference type="AlphaFoldDB" id="A0AA86SSD0"/>
<organism evidence="1 2">
    <name type="scientific">Sphenostylis stenocarpa</name>
    <dbReference type="NCBI Taxonomy" id="92480"/>
    <lineage>
        <taxon>Eukaryota</taxon>
        <taxon>Viridiplantae</taxon>
        <taxon>Streptophyta</taxon>
        <taxon>Embryophyta</taxon>
        <taxon>Tracheophyta</taxon>
        <taxon>Spermatophyta</taxon>
        <taxon>Magnoliopsida</taxon>
        <taxon>eudicotyledons</taxon>
        <taxon>Gunneridae</taxon>
        <taxon>Pentapetalae</taxon>
        <taxon>rosids</taxon>
        <taxon>fabids</taxon>
        <taxon>Fabales</taxon>
        <taxon>Fabaceae</taxon>
        <taxon>Papilionoideae</taxon>
        <taxon>50 kb inversion clade</taxon>
        <taxon>NPAAA clade</taxon>
        <taxon>indigoferoid/millettioid clade</taxon>
        <taxon>Phaseoleae</taxon>
        <taxon>Sphenostylis</taxon>
    </lineage>
</organism>
<keyword evidence="2" id="KW-1185">Reference proteome</keyword>
<sequence>MAQKRFKFNEDVLEQLRNGTAKFELVSSPVPSVAPPPPKNNASLFGIGNHSTLFFARIGSSL</sequence>
<dbReference type="EMBL" id="OY731401">
    <property type="protein sequence ID" value="CAJ1949198.1"/>
    <property type="molecule type" value="Genomic_DNA"/>
</dbReference>
<reference evidence="1" key="1">
    <citation type="submission" date="2023-10" db="EMBL/GenBank/DDBJ databases">
        <authorList>
            <person name="Domelevo Entfellner J.-B."/>
        </authorList>
    </citation>
    <scope>NUCLEOTIDE SEQUENCE</scope>
</reference>
<dbReference type="Gramene" id="rna-AYBTSS11_LOCUS13601">
    <property type="protein sequence ID" value="CAJ1949198.1"/>
    <property type="gene ID" value="gene-AYBTSS11_LOCUS13601"/>
</dbReference>
<evidence type="ECO:0000313" key="2">
    <source>
        <dbReference type="Proteomes" id="UP001189624"/>
    </source>
</evidence>
<proteinExistence type="predicted"/>
<name>A0AA86SSD0_9FABA</name>
<evidence type="ECO:0000313" key="1">
    <source>
        <dbReference type="EMBL" id="CAJ1949198.1"/>
    </source>
</evidence>
<accession>A0AA86SSD0</accession>
<dbReference type="Proteomes" id="UP001189624">
    <property type="component" value="Chromosome 4"/>
</dbReference>
<protein>
    <submittedName>
        <fullName evidence="1">Uncharacterized protein</fullName>
    </submittedName>
</protein>